<evidence type="ECO:0000256" key="2">
    <source>
        <dbReference type="ARBA" id="ARBA00022525"/>
    </source>
</evidence>
<sequence length="125" mass="13615">RFPFLLLCLCKHICSAPLPSLCTVHALWCYRCENEPSNWNCIKLVKCAETDSYCSTTVTTSRQGKDTDYRLSKGCAPTCTENNMVTSLGSMDYCNSGGPSSVKTSHALVAVATLASFAYILRTGL</sequence>
<dbReference type="PANTHER" id="PTHR16983">
    <property type="entry name" value="UPAR/LY6 DOMAIN-CONTAINING PROTEIN"/>
    <property type="match status" value="1"/>
</dbReference>
<evidence type="ECO:0000259" key="6">
    <source>
        <dbReference type="Pfam" id="PF00087"/>
    </source>
</evidence>
<evidence type="ECO:0000256" key="1">
    <source>
        <dbReference type="ARBA" id="ARBA00004613"/>
    </source>
</evidence>
<dbReference type="Gene3D" id="2.10.60.10">
    <property type="entry name" value="CD59"/>
    <property type="match status" value="1"/>
</dbReference>
<feature type="signal peptide" evidence="5">
    <location>
        <begin position="1"/>
        <end position="15"/>
    </location>
</feature>
<organism evidence="7 8">
    <name type="scientific">Varanus komodoensis</name>
    <name type="common">Komodo dragon</name>
    <dbReference type="NCBI Taxonomy" id="61221"/>
    <lineage>
        <taxon>Eukaryota</taxon>
        <taxon>Metazoa</taxon>
        <taxon>Chordata</taxon>
        <taxon>Craniata</taxon>
        <taxon>Vertebrata</taxon>
        <taxon>Euteleostomi</taxon>
        <taxon>Lepidosauria</taxon>
        <taxon>Squamata</taxon>
        <taxon>Bifurcata</taxon>
        <taxon>Unidentata</taxon>
        <taxon>Episquamata</taxon>
        <taxon>Toxicofera</taxon>
        <taxon>Anguimorpha</taxon>
        <taxon>Paleoanguimorpha</taxon>
        <taxon>Varanoidea</taxon>
        <taxon>Varanidae</taxon>
        <taxon>Varanus</taxon>
    </lineage>
</organism>
<dbReference type="FunFam" id="2.10.60.10:FF:000003">
    <property type="entry name" value="lymphocyte antigen 6E isoform X1"/>
    <property type="match status" value="1"/>
</dbReference>
<reference evidence="7" key="1">
    <citation type="submission" date="2025-08" db="UniProtKB">
        <authorList>
            <consortium name="Ensembl"/>
        </authorList>
    </citation>
    <scope>IDENTIFICATION</scope>
</reference>
<name>A0A8D2LS62_VARKO</name>
<dbReference type="AlphaFoldDB" id="A0A8D2LS62"/>
<dbReference type="SUPFAM" id="SSF57302">
    <property type="entry name" value="Snake toxin-like"/>
    <property type="match status" value="1"/>
</dbReference>
<feature type="domain" description="Snake toxin/toxin-like" evidence="6">
    <location>
        <begin position="27"/>
        <end position="90"/>
    </location>
</feature>
<evidence type="ECO:0000313" key="8">
    <source>
        <dbReference type="Proteomes" id="UP000694545"/>
    </source>
</evidence>
<accession>A0A8D2LS62</accession>
<dbReference type="CDD" id="cd23543">
    <property type="entry name" value="TFP_LU_ECD_Ly6E"/>
    <property type="match status" value="1"/>
</dbReference>
<keyword evidence="4" id="KW-1015">Disulfide bond</keyword>
<dbReference type="InterPro" id="IPR035076">
    <property type="entry name" value="Toxin/TOLIP"/>
</dbReference>
<dbReference type="InterPro" id="IPR045860">
    <property type="entry name" value="Snake_toxin-like_sf"/>
</dbReference>
<evidence type="ECO:0000256" key="4">
    <source>
        <dbReference type="ARBA" id="ARBA00023157"/>
    </source>
</evidence>
<reference evidence="7" key="2">
    <citation type="submission" date="2025-09" db="UniProtKB">
        <authorList>
            <consortium name="Ensembl"/>
        </authorList>
    </citation>
    <scope>IDENTIFICATION</scope>
</reference>
<dbReference type="GO" id="GO:0005886">
    <property type="term" value="C:plasma membrane"/>
    <property type="evidence" value="ECO:0007669"/>
    <property type="project" value="TreeGrafter"/>
</dbReference>
<keyword evidence="3 5" id="KW-0732">Signal</keyword>
<comment type="subcellular location">
    <subcellularLocation>
        <location evidence="1">Secreted</location>
    </subcellularLocation>
</comment>
<feature type="chain" id="PRO_5034764232" description="Snake toxin/toxin-like domain-containing protein" evidence="5">
    <location>
        <begin position="16"/>
        <end position="125"/>
    </location>
</feature>
<proteinExistence type="predicted"/>
<protein>
    <recommendedName>
        <fullName evidence="6">Snake toxin/toxin-like domain-containing protein</fullName>
    </recommendedName>
</protein>
<dbReference type="InterPro" id="IPR051110">
    <property type="entry name" value="Ly-6/neurotoxin-like_GPI-ap"/>
</dbReference>
<evidence type="ECO:0000313" key="7">
    <source>
        <dbReference type="Ensembl" id="ENSVKKP00000025920.1"/>
    </source>
</evidence>
<dbReference type="GO" id="GO:0005576">
    <property type="term" value="C:extracellular region"/>
    <property type="evidence" value="ECO:0007669"/>
    <property type="project" value="UniProtKB-SubCell"/>
</dbReference>
<dbReference type="Proteomes" id="UP000694545">
    <property type="component" value="Unplaced"/>
</dbReference>
<keyword evidence="2" id="KW-0964">Secreted</keyword>
<dbReference type="Pfam" id="PF00087">
    <property type="entry name" value="Toxin_TOLIP"/>
    <property type="match status" value="1"/>
</dbReference>
<keyword evidence="8" id="KW-1185">Reference proteome</keyword>
<evidence type="ECO:0000256" key="3">
    <source>
        <dbReference type="ARBA" id="ARBA00022729"/>
    </source>
</evidence>
<dbReference type="GO" id="GO:0030550">
    <property type="term" value="F:acetylcholine receptor inhibitor activity"/>
    <property type="evidence" value="ECO:0007669"/>
    <property type="project" value="TreeGrafter"/>
</dbReference>
<dbReference type="PANTHER" id="PTHR16983:SF13">
    <property type="entry name" value="LYMPHOCYTE ANTIGEN 6E"/>
    <property type="match status" value="1"/>
</dbReference>
<evidence type="ECO:0000256" key="5">
    <source>
        <dbReference type="SAM" id="SignalP"/>
    </source>
</evidence>
<dbReference type="Ensembl" id="ENSVKKT00000026552.1">
    <property type="protein sequence ID" value="ENSVKKP00000025920.1"/>
    <property type="gene ID" value="ENSVKKG00000016962.1"/>
</dbReference>